<dbReference type="AlphaFoldDB" id="A0A085G2F2"/>
<dbReference type="InterPro" id="IPR036654">
    <property type="entry name" value="DNA_pol_III_psi_sf"/>
</dbReference>
<keyword evidence="1" id="KW-0239">DNA-directed DNA polymerase</keyword>
<protein>
    <recommendedName>
        <fullName evidence="1">DNA polymerase III subunit psi</fullName>
    </recommendedName>
</protein>
<comment type="caution">
    <text evidence="2">The sequence shown here is derived from an EMBL/GenBank/DDBJ whole genome shotgun (WGS) entry which is preliminary data.</text>
</comment>
<dbReference type="Pfam" id="PF03603">
    <property type="entry name" value="DNA_III_psi"/>
    <property type="match status" value="1"/>
</dbReference>
<name>A0A085G2F2_9ENTR</name>
<sequence>MPHIPLRRDWLLQQLGITQWELRRPAALQGEIAVSLHENVKLLMVAEDLPDLRDPLVNDVLRSLNLSVQQVMQLTPERAAMLPTDSRCNSWRLGVSETLPTPGAQLATPELNELYHNGAARKALWQQICEHENDFFPHHQ</sequence>
<dbReference type="GO" id="GO:0003887">
    <property type="term" value="F:DNA-directed DNA polymerase activity"/>
    <property type="evidence" value="ECO:0007669"/>
    <property type="project" value="UniProtKB-KW"/>
</dbReference>
<dbReference type="GO" id="GO:0006260">
    <property type="term" value="P:DNA replication"/>
    <property type="evidence" value="ECO:0007669"/>
    <property type="project" value="UniProtKB-KW"/>
</dbReference>
<dbReference type="InterPro" id="IPR004615">
    <property type="entry name" value="DNA_pol_III_psi"/>
</dbReference>
<organism evidence="2 3">
    <name type="scientific">Buttiauxella agrestis ATCC 33320</name>
    <dbReference type="NCBI Taxonomy" id="1006004"/>
    <lineage>
        <taxon>Bacteria</taxon>
        <taxon>Pseudomonadati</taxon>
        <taxon>Pseudomonadota</taxon>
        <taxon>Gammaproteobacteria</taxon>
        <taxon>Enterobacterales</taxon>
        <taxon>Enterobacteriaceae</taxon>
        <taxon>Buttiauxella</taxon>
    </lineage>
</organism>
<evidence type="ECO:0000313" key="3">
    <source>
        <dbReference type="Proteomes" id="UP000028653"/>
    </source>
</evidence>
<comment type="function">
    <text evidence="1">Part of the beta sliding clamp loading complex, which hydrolyzes ATP to load the beta clamp onto primed DNA to form the DNA replication pre-initiation complex. DNA polymerase III is a complex, multichain enzyme responsible for most of the replicative synthesis in bacteria. This DNA polymerase also exhibits 3' to 5' exonuclease activity.</text>
</comment>
<keyword evidence="3" id="KW-1185">Reference proteome</keyword>
<dbReference type="EMBL" id="JMPI01000061">
    <property type="protein sequence ID" value="KFC77897.1"/>
    <property type="molecule type" value="Genomic_DNA"/>
</dbReference>
<reference evidence="2 3" key="1">
    <citation type="submission" date="2014-05" db="EMBL/GenBank/DDBJ databases">
        <title>ATOL: Assembling a taxonomically balanced genome-scale reconstruction of the evolutionary history of the Enterobacteriaceae.</title>
        <authorList>
            <person name="Plunkett G.III."/>
            <person name="Neeno-Eckwall E.C."/>
            <person name="Glasner J.D."/>
            <person name="Perna N.T."/>
        </authorList>
    </citation>
    <scope>NUCLEOTIDE SEQUENCE [LARGE SCALE GENOMIC DNA]</scope>
    <source>
        <strain evidence="2 3">ATCC 33320</strain>
    </source>
</reference>
<accession>A0A085G2F2</accession>
<proteinExistence type="predicted"/>
<dbReference type="GO" id="GO:0008408">
    <property type="term" value="F:3'-5' exonuclease activity"/>
    <property type="evidence" value="ECO:0007669"/>
    <property type="project" value="InterPro"/>
</dbReference>
<evidence type="ECO:0000313" key="2">
    <source>
        <dbReference type="EMBL" id="KFC77897.1"/>
    </source>
</evidence>
<dbReference type="eggNOG" id="COG3050">
    <property type="taxonomic scope" value="Bacteria"/>
</dbReference>
<dbReference type="STRING" id="1006004.GBAG_3554"/>
<keyword evidence="1 2" id="KW-0808">Transferase</keyword>
<keyword evidence="1" id="KW-0235">DNA replication</keyword>
<dbReference type="Gene3D" id="3.40.50.10220">
    <property type="entry name" value="DNA polymerase III, psi subunit"/>
    <property type="match status" value="1"/>
</dbReference>
<dbReference type="PIRSF" id="PIRSF029225">
    <property type="entry name" value="DNA_pol_III_psi"/>
    <property type="match status" value="1"/>
</dbReference>
<keyword evidence="1 2" id="KW-0548">Nucleotidyltransferase</keyword>
<gene>
    <name evidence="2" type="primary">holD</name>
    <name evidence="2" type="ORF">GBAG_3554</name>
</gene>
<dbReference type="SUPFAM" id="SSF102220">
    <property type="entry name" value="DNA polymerase III psi subunit"/>
    <property type="match status" value="1"/>
</dbReference>
<dbReference type="Proteomes" id="UP000028653">
    <property type="component" value="Unassembled WGS sequence"/>
</dbReference>
<evidence type="ECO:0000256" key="1">
    <source>
        <dbReference type="PIRNR" id="PIRNR029225"/>
    </source>
</evidence>
<dbReference type="RefSeq" id="WP_034498646.1">
    <property type="nucleotide sequence ID" value="NZ_JMPI01000061.1"/>
</dbReference>